<evidence type="ECO:0000313" key="9">
    <source>
        <dbReference type="EMBL" id="PZX14473.1"/>
    </source>
</evidence>
<feature type="transmembrane region" description="Helical" evidence="7">
    <location>
        <begin position="206"/>
        <end position="227"/>
    </location>
</feature>
<keyword evidence="6 7" id="KW-0472">Membrane</keyword>
<dbReference type="OrthoDB" id="9773727at2"/>
<proteinExistence type="inferred from homology"/>
<dbReference type="Pfam" id="PF00528">
    <property type="entry name" value="BPD_transp_1"/>
    <property type="match status" value="1"/>
</dbReference>
<sequence length="297" mass="31989">MTGSTADLRARRRAGLLLAAPAALLLALLLFLPSSGVLVLSLTDYRFGMPGASWIGLENYARMLADDRIRQSLGNTALYAAIVAPVSILLALWLAVLIEATGRLGGFFRTVFFLPVTATLVAMATAWEVVLHPSFGMVNVALAASGLEKERFLSDPSLALYTLAFIGVWKMVGYNVLLFVAGLSTIPKDLYEAAAIDGADRGWSRFAMVTWPMLAPVTLFVTVITLIRTVSEFETIAVLTNGGPNGATEMVLYTLYQEAFRYFDIGLASALAVCFLGIVAGASILNIVLFDRRSRHG</sequence>
<dbReference type="GO" id="GO:0005886">
    <property type="term" value="C:plasma membrane"/>
    <property type="evidence" value="ECO:0007669"/>
    <property type="project" value="UniProtKB-SubCell"/>
</dbReference>
<feature type="transmembrane region" description="Helical" evidence="7">
    <location>
        <begin position="265"/>
        <end position="290"/>
    </location>
</feature>
<comment type="similarity">
    <text evidence="7">Belongs to the binding-protein-dependent transport system permease family.</text>
</comment>
<dbReference type="Gene3D" id="1.10.3720.10">
    <property type="entry name" value="MetI-like"/>
    <property type="match status" value="1"/>
</dbReference>
<keyword evidence="3" id="KW-1003">Cell membrane</keyword>
<feature type="transmembrane region" description="Helical" evidence="7">
    <location>
        <begin position="77"/>
        <end position="98"/>
    </location>
</feature>
<gene>
    <name evidence="9" type="ORF">LX81_02847</name>
</gene>
<keyword evidence="5 7" id="KW-1133">Transmembrane helix</keyword>
<dbReference type="RefSeq" id="WP_111537947.1">
    <property type="nucleotide sequence ID" value="NZ_QKZL01000013.1"/>
</dbReference>
<dbReference type="InterPro" id="IPR000515">
    <property type="entry name" value="MetI-like"/>
</dbReference>
<comment type="subcellular location">
    <subcellularLocation>
        <location evidence="1 7">Cell membrane</location>
        <topology evidence="1 7">Multi-pass membrane protein</topology>
    </subcellularLocation>
</comment>
<dbReference type="GO" id="GO:0055085">
    <property type="term" value="P:transmembrane transport"/>
    <property type="evidence" value="ECO:0007669"/>
    <property type="project" value="InterPro"/>
</dbReference>
<dbReference type="PANTHER" id="PTHR30193">
    <property type="entry name" value="ABC TRANSPORTER PERMEASE PROTEIN"/>
    <property type="match status" value="1"/>
</dbReference>
<dbReference type="PROSITE" id="PS50928">
    <property type="entry name" value="ABC_TM1"/>
    <property type="match status" value="1"/>
</dbReference>
<dbReference type="PANTHER" id="PTHR30193:SF37">
    <property type="entry name" value="INNER MEMBRANE ABC TRANSPORTER PERMEASE PROTEIN YCJO"/>
    <property type="match status" value="1"/>
</dbReference>
<dbReference type="AlphaFoldDB" id="A0A2W7N448"/>
<evidence type="ECO:0000256" key="5">
    <source>
        <dbReference type="ARBA" id="ARBA00022989"/>
    </source>
</evidence>
<reference evidence="9 10" key="1">
    <citation type="submission" date="2018-06" db="EMBL/GenBank/DDBJ databases">
        <title>Genomic Encyclopedia of Archaeal and Bacterial Type Strains, Phase II (KMG-II): from individual species to whole genera.</title>
        <authorList>
            <person name="Goeker M."/>
        </authorList>
    </citation>
    <scope>NUCLEOTIDE SEQUENCE [LARGE SCALE GENOMIC DNA]</scope>
    <source>
        <strain evidence="9 10">DSM 22009</strain>
    </source>
</reference>
<evidence type="ECO:0000256" key="6">
    <source>
        <dbReference type="ARBA" id="ARBA00023136"/>
    </source>
</evidence>
<keyword evidence="10" id="KW-1185">Reference proteome</keyword>
<keyword evidence="9" id="KW-0762">Sugar transport</keyword>
<dbReference type="CDD" id="cd06261">
    <property type="entry name" value="TM_PBP2"/>
    <property type="match status" value="1"/>
</dbReference>
<feature type="domain" description="ABC transmembrane type-1" evidence="8">
    <location>
        <begin position="73"/>
        <end position="286"/>
    </location>
</feature>
<organism evidence="9 10">
    <name type="scientific">Palleronia aestuarii</name>
    <dbReference type="NCBI Taxonomy" id="568105"/>
    <lineage>
        <taxon>Bacteria</taxon>
        <taxon>Pseudomonadati</taxon>
        <taxon>Pseudomonadota</taxon>
        <taxon>Alphaproteobacteria</taxon>
        <taxon>Rhodobacterales</taxon>
        <taxon>Roseobacteraceae</taxon>
        <taxon>Palleronia</taxon>
    </lineage>
</organism>
<dbReference type="EMBL" id="QKZL01000013">
    <property type="protein sequence ID" value="PZX14473.1"/>
    <property type="molecule type" value="Genomic_DNA"/>
</dbReference>
<evidence type="ECO:0000256" key="3">
    <source>
        <dbReference type="ARBA" id="ARBA00022475"/>
    </source>
</evidence>
<dbReference type="SUPFAM" id="SSF161098">
    <property type="entry name" value="MetI-like"/>
    <property type="match status" value="1"/>
</dbReference>
<keyword evidence="4 7" id="KW-0812">Transmembrane</keyword>
<evidence type="ECO:0000256" key="7">
    <source>
        <dbReference type="RuleBase" id="RU363032"/>
    </source>
</evidence>
<keyword evidence="2 7" id="KW-0813">Transport</keyword>
<evidence type="ECO:0000313" key="10">
    <source>
        <dbReference type="Proteomes" id="UP000248916"/>
    </source>
</evidence>
<protein>
    <submittedName>
        <fullName evidence="9">Multiple sugar transport system permease protein</fullName>
    </submittedName>
</protein>
<evidence type="ECO:0000259" key="8">
    <source>
        <dbReference type="PROSITE" id="PS50928"/>
    </source>
</evidence>
<feature type="transmembrane region" description="Helical" evidence="7">
    <location>
        <begin position="158"/>
        <end position="186"/>
    </location>
</feature>
<evidence type="ECO:0000256" key="1">
    <source>
        <dbReference type="ARBA" id="ARBA00004651"/>
    </source>
</evidence>
<evidence type="ECO:0000256" key="2">
    <source>
        <dbReference type="ARBA" id="ARBA00022448"/>
    </source>
</evidence>
<comment type="caution">
    <text evidence="9">The sequence shown here is derived from an EMBL/GenBank/DDBJ whole genome shotgun (WGS) entry which is preliminary data.</text>
</comment>
<dbReference type="InterPro" id="IPR051393">
    <property type="entry name" value="ABC_transporter_permease"/>
</dbReference>
<dbReference type="Proteomes" id="UP000248916">
    <property type="component" value="Unassembled WGS sequence"/>
</dbReference>
<evidence type="ECO:0000256" key="4">
    <source>
        <dbReference type="ARBA" id="ARBA00022692"/>
    </source>
</evidence>
<name>A0A2W7N448_9RHOB</name>
<accession>A0A2W7N448</accession>
<dbReference type="InterPro" id="IPR035906">
    <property type="entry name" value="MetI-like_sf"/>
</dbReference>
<feature type="transmembrane region" description="Helical" evidence="7">
    <location>
        <begin position="110"/>
        <end position="130"/>
    </location>
</feature>